<dbReference type="OrthoDB" id="5296884at2"/>
<dbReference type="RefSeq" id="WP_133363231.1">
    <property type="nucleotide sequence ID" value="NZ_CP037940.1"/>
</dbReference>
<dbReference type="GO" id="GO:0046872">
    <property type="term" value="F:metal ion binding"/>
    <property type="evidence" value="ECO:0007669"/>
    <property type="project" value="UniProtKB-KW"/>
</dbReference>
<organism evidence="3 4">
    <name type="scientific">Periweissella cryptocerci</name>
    <dbReference type="NCBI Taxonomy" id="2506420"/>
    <lineage>
        <taxon>Bacteria</taxon>
        <taxon>Bacillati</taxon>
        <taxon>Bacillota</taxon>
        <taxon>Bacilli</taxon>
        <taxon>Lactobacillales</taxon>
        <taxon>Lactobacillaceae</taxon>
        <taxon>Periweissella</taxon>
    </lineage>
</organism>
<dbReference type="KEGG" id="wei:EQG49_06610"/>
<protein>
    <recommendedName>
        <fullName evidence="2">VOC domain-containing protein</fullName>
    </recommendedName>
</protein>
<dbReference type="PROSITE" id="PS51819">
    <property type="entry name" value="VOC"/>
    <property type="match status" value="1"/>
</dbReference>
<dbReference type="Gene3D" id="3.10.180.10">
    <property type="entry name" value="2,3-Dihydroxybiphenyl 1,2-Dioxygenase, domain 1"/>
    <property type="match status" value="1"/>
</dbReference>
<evidence type="ECO:0000256" key="1">
    <source>
        <dbReference type="ARBA" id="ARBA00022723"/>
    </source>
</evidence>
<dbReference type="SUPFAM" id="SSF54593">
    <property type="entry name" value="Glyoxalase/Bleomycin resistance protein/Dihydroxybiphenyl dioxygenase"/>
    <property type="match status" value="1"/>
</dbReference>
<dbReference type="InterPro" id="IPR037523">
    <property type="entry name" value="VOC_core"/>
</dbReference>
<sequence>MPINGTINHFEMNVSNLAKTIAFWEPLLLKLNYTVFQEWPEGRSYLLGDTYLVFVQTESRFLDVVFHRKRTGLNHIAFHVDSLATLAEFKTWLTERNTTFLYPERYPHAGGNEVYTLFFEDPDRIKVELVAPTE</sequence>
<gene>
    <name evidence="3" type="ORF">EQG49_06610</name>
</gene>
<name>A0A4P6YTY8_9LACO</name>
<dbReference type="PANTHER" id="PTHR36113:SF6">
    <property type="entry name" value="FOSFOMYCIN RESISTANCE PROTEIN FOSX"/>
    <property type="match status" value="1"/>
</dbReference>
<dbReference type="InterPro" id="IPR029068">
    <property type="entry name" value="Glyas_Bleomycin-R_OHBP_Dase"/>
</dbReference>
<dbReference type="Pfam" id="PF00903">
    <property type="entry name" value="Glyoxalase"/>
    <property type="match status" value="1"/>
</dbReference>
<accession>A0A4P6YTY8</accession>
<proteinExistence type="predicted"/>
<dbReference type="PANTHER" id="PTHR36113">
    <property type="entry name" value="LYASE, PUTATIVE-RELATED-RELATED"/>
    <property type="match status" value="1"/>
</dbReference>
<dbReference type="Proteomes" id="UP000292886">
    <property type="component" value="Chromosome"/>
</dbReference>
<keyword evidence="4" id="KW-1185">Reference proteome</keyword>
<reference evidence="4" key="1">
    <citation type="submission" date="2019-03" db="EMBL/GenBank/DDBJ databases">
        <title>Weissella sp. 26KH-42 Genome sequencing.</title>
        <authorList>
            <person name="Heo J."/>
            <person name="Kim S.-J."/>
            <person name="Kim J.-S."/>
            <person name="Hong S.-B."/>
            <person name="Kwon S.-W."/>
        </authorList>
    </citation>
    <scope>NUCLEOTIDE SEQUENCE [LARGE SCALE GENOMIC DNA]</scope>
    <source>
        <strain evidence="4">26KH-42</strain>
    </source>
</reference>
<evidence type="ECO:0000259" key="2">
    <source>
        <dbReference type="PROSITE" id="PS51819"/>
    </source>
</evidence>
<keyword evidence="1" id="KW-0479">Metal-binding</keyword>
<dbReference type="AlphaFoldDB" id="A0A4P6YTY8"/>
<dbReference type="InterPro" id="IPR051332">
    <property type="entry name" value="Fosfomycin_Res_Enzymes"/>
</dbReference>
<evidence type="ECO:0000313" key="4">
    <source>
        <dbReference type="Proteomes" id="UP000292886"/>
    </source>
</evidence>
<evidence type="ECO:0000313" key="3">
    <source>
        <dbReference type="EMBL" id="QBO36153.1"/>
    </source>
</evidence>
<dbReference type="EMBL" id="CP037940">
    <property type="protein sequence ID" value="QBO36153.1"/>
    <property type="molecule type" value="Genomic_DNA"/>
</dbReference>
<dbReference type="InterPro" id="IPR004360">
    <property type="entry name" value="Glyas_Fos-R_dOase_dom"/>
</dbReference>
<feature type="domain" description="VOC" evidence="2">
    <location>
        <begin position="6"/>
        <end position="132"/>
    </location>
</feature>